<feature type="region of interest" description="Disordered" evidence="1">
    <location>
        <begin position="60"/>
        <end position="82"/>
    </location>
</feature>
<dbReference type="AlphaFoldDB" id="A0A2Z5MSR5"/>
<evidence type="ECO:0000313" key="3">
    <source>
        <dbReference type="Proteomes" id="UP000253104"/>
    </source>
</evidence>
<accession>A0A2Z5MSR5</accession>
<protein>
    <submittedName>
        <fullName evidence="2">Uncharacterized protein</fullName>
    </submittedName>
</protein>
<gene>
    <name evidence="2" type="ORF">CUJ89_06870</name>
</gene>
<dbReference type="Proteomes" id="UP000253104">
    <property type="component" value="Chromosome mHSR5_A"/>
</dbReference>
<dbReference type="EMBL" id="CP024902">
    <property type="protein sequence ID" value="AXF20251.1"/>
    <property type="molecule type" value="Genomic_DNA"/>
</dbReference>
<proteinExistence type="predicted"/>
<sequence>MLAEWRCELRMLVAELAAIDRWSAEYRAYIFYLVEHQPSLSTVRDDLTWFRDRLNVVRSRAAQDVQQQPPPAIPRSGTGGMP</sequence>
<evidence type="ECO:0000313" key="2">
    <source>
        <dbReference type="EMBL" id="AXF20251.1"/>
    </source>
</evidence>
<organism evidence="2 3">
    <name type="scientific">Burkholderia pyrrocinia</name>
    <name type="common">Pseudomonas pyrrocinia</name>
    <dbReference type="NCBI Taxonomy" id="60550"/>
    <lineage>
        <taxon>Bacteria</taxon>
        <taxon>Pseudomonadati</taxon>
        <taxon>Pseudomonadota</taxon>
        <taxon>Betaproteobacteria</taxon>
        <taxon>Burkholderiales</taxon>
        <taxon>Burkholderiaceae</taxon>
        <taxon>Burkholderia</taxon>
        <taxon>Burkholderia cepacia complex</taxon>
    </lineage>
</organism>
<name>A0A2Z5MSR5_BURPY</name>
<evidence type="ECO:0000256" key="1">
    <source>
        <dbReference type="SAM" id="MobiDB-lite"/>
    </source>
</evidence>
<reference evidence="2 3" key="1">
    <citation type="journal article" date="2018" name="ISME J.">
        <title>Involvement of Burkholderiaceae and sulfurous volatiles in disease-suppressive soils.</title>
        <authorList>
            <person name="Carrion V.J."/>
            <person name="Cordovez V."/>
            <person name="Tyc O."/>
            <person name="Etalo D.W."/>
            <person name="de Bruijn I."/>
            <person name="de Jager V.C."/>
            <person name="Medema M.H."/>
            <person name="Eberl L."/>
            <person name="Raaijmakers J.M."/>
        </authorList>
    </citation>
    <scope>NUCLEOTIDE SEQUENCE [LARGE SCALE GENOMIC DNA]</scope>
    <source>
        <strain evidence="3">mHSR5</strain>
    </source>
</reference>